<keyword evidence="5" id="KW-0813">Transport</keyword>
<proteinExistence type="inferred from homology"/>
<feature type="transmembrane region" description="Helical" evidence="13">
    <location>
        <begin position="50"/>
        <end position="75"/>
    </location>
</feature>
<dbReference type="InterPro" id="IPR002528">
    <property type="entry name" value="MATE_fam"/>
</dbReference>
<protein>
    <recommendedName>
        <fullName evidence="4">Probable multidrug resistance protein NorM</fullName>
    </recommendedName>
    <alternativeName>
        <fullName evidence="12">Multidrug-efflux transporter</fullName>
    </alternativeName>
</protein>
<comment type="function">
    <text evidence="1">Multidrug efflux pump.</text>
</comment>
<feature type="transmembrane region" description="Helical" evidence="13">
    <location>
        <begin position="316"/>
        <end position="334"/>
    </location>
</feature>
<organism evidence="14 15">
    <name type="scientific">Clostridium thailandense</name>
    <dbReference type="NCBI Taxonomy" id="2794346"/>
    <lineage>
        <taxon>Bacteria</taxon>
        <taxon>Bacillati</taxon>
        <taxon>Bacillota</taxon>
        <taxon>Clostridia</taxon>
        <taxon>Eubacteriales</taxon>
        <taxon>Clostridiaceae</taxon>
        <taxon>Clostridium</taxon>
    </lineage>
</organism>
<gene>
    <name evidence="14" type="ORF">I6U48_04090</name>
</gene>
<dbReference type="EMBL" id="JAEEGC010000018">
    <property type="protein sequence ID" value="MBV7272097.1"/>
    <property type="molecule type" value="Genomic_DNA"/>
</dbReference>
<dbReference type="GO" id="GO:0005886">
    <property type="term" value="C:plasma membrane"/>
    <property type="evidence" value="ECO:0007669"/>
    <property type="project" value="TreeGrafter"/>
</dbReference>
<accession>A0A949TMN8</accession>
<reference evidence="14" key="1">
    <citation type="submission" date="2020-12" db="EMBL/GenBank/DDBJ databases">
        <title>Clostridium thailandense sp. nov., a novel acetogenic bacterium isolated from peat land soil in Thailand.</title>
        <authorList>
            <person name="Chaikitkaew S."/>
            <person name="Birkeland N.K."/>
        </authorList>
    </citation>
    <scope>NUCLEOTIDE SEQUENCE</scope>
    <source>
        <strain evidence="14">PL3</strain>
    </source>
</reference>
<feature type="transmembrane region" description="Helical" evidence="13">
    <location>
        <begin position="132"/>
        <end position="150"/>
    </location>
</feature>
<evidence type="ECO:0000256" key="6">
    <source>
        <dbReference type="ARBA" id="ARBA00022449"/>
    </source>
</evidence>
<keyword evidence="6" id="KW-0050">Antiport</keyword>
<keyword evidence="15" id="KW-1185">Reference proteome</keyword>
<feature type="transmembrane region" description="Helical" evidence="13">
    <location>
        <begin position="191"/>
        <end position="210"/>
    </location>
</feature>
<dbReference type="InterPro" id="IPR048279">
    <property type="entry name" value="MdtK-like"/>
</dbReference>
<evidence type="ECO:0000256" key="3">
    <source>
        <dbReference type="ARBA" id="ARBA00010199"/>
    </source>
</evidence>
<feature type="transmembrane region" description="Helical" evidence="13">
    <location>
        <begin position="382"/>
        <end position="403"/>
    </location>
</feature>
<keyword evidence="9 13" id="KW-1133">Transmembrane helix</keyword>
<dbReference type="InterPro" id="IPR050222">
    <property type="entry name" value="MATE_MdtK"/>
</dbReference>
<keyword evidence="10" id="KW-0406">Ion transport</keyword>
<evidence type="ECO:0000256" key="1">
    <source>
        <dbReference type="ARBA" id="ARBA00003408"/>
    </source>
</evidence>
<evidence type="ECO:0000256" key="9">
    <source>
        <dbReference type="ARBA" id="ARBA00022989"/>
    </source>
</evidence>
<dbReference type="PANTHER" id="PTHR43298">
    <property type="entry name" value="MULTIDRUG RESISTANCE PROTEIN NORM-RELATED"/>
    <property type="match status" value="1"/>
</dbReference>
<evidence type="ECO:0000256" key="10">
    <source>
        <dbReference type="ARBA" id="ARBA00023065"/>
    </source>
</evidence>
<feature type="transmembrane region" description="Helical" evidence="13">
    <location>
        <begin position="409"/>
        <end position="430"/>
    </location>
</feature>
<feature type="transmembrane region" description="Helical" evidence="13">
    <location>
        <begin position="162"/>
        <end position="185"/>
    </location>
</feature>
<dbReference type="RefSeq" id="WP_218319129.1">
    <property type="nucleotide sequence ID" value="NZ_JAEEGC010000018.1"/>
</dbReference>
<evidence type="ECO:0000313" key="15">
    <source>
        <dbReference type="Proteomes" id="UP000694308"/>
    </source>
</evidence>
<comment type="similarity">
    <text evidence="3">Belongs to the multi antimicrobial extrusion (MATE) (TC 2.A.66.1) family.</text>
</comment>
<sequence length="445" mass="48799">MKDLTVGNEYKVILKFSVPILIGNLFQQLYNIIDSIIVGNFLGKNDLAAVGFSFNIILLLLALSMGITMGTSVIISQYYGAKDMDNIKKAIDTSYVFSFILSIMVTVIGICFSEPILIFFKVPLEVLPLAKIFINTILIGTICSFGYNTITNVLRGLGDSKTSVYFLIISAVLNIILDIVFIILLKRGIQGAALGTIISQAFAFIGTYIYMSRIYPQFRFNLKHIKFDMKILKLSLKIGIPSVMQQLFVSIGFLTIQVLINGFGASAMAAYTVASKIDSFAEIPTINLGKALSNFVAQNIGANLHDRVNKGYRGSLIMGTVISIIITIIIMAFPKYLICLFTNDEAVIKIGINYLRIIGSFYIVFSAMQIINGALIGAGCSFIPMTATIVSLCLMQVPVAIVLSHQIGINGVWIAAPIGWTGGLAIRFLYYSFGHWRSKSIINQV</sequence>
<keyword evidence="8 13" id="KW-0812">Transmembrane</keyword>
<feature type="transmembrane region" description="Helical" evidence="13">
    <location>
        <begin position="254"/>
        <end position="274"/>
    </location>
</feature>
<evidence type="ECO:0000256" key="2">
    <source>
        <dbReference type="ARBA" id="ARBA00004651"/>
    </source>
</evidence>
<keyword evidence="11 13" id="KW-0472">Membrane</keyword>
<dbReference type="PANTHER" id="PTHR43298:SF2">
    <property type="entry name" value="FMN_FAD EXPORTER YEEO-RELATED"/>
    <property type="match status" value="1"/>
</dbReference>
<evidence type="ECO:0000256" key="8">
    <source>
        <dbReference type="ARBA" id="ARBA00022692"/>
    </source>
</evidence>
<dbReference type="CDD" id="cd13138">
    <property type="entry name" value="MATE_yoeA_like"/>
    <property type="match status" value="1"/>
</dbReference>
<dbReference type="GO" id="GO:0042910">
    <property type="term" value="F:xenobiotic transmembrane transporter activity"/>
    <property type="evidence" value="ECO:0007669"/>
    <property type="project" value="InterPro"/>
</dbReference>
<keyword evidence="7" id="KW-1003">Cell membrane</keyword>
<evidence type="ECO:0000256" key="11">
    <source>
        <dbReference type="ARBA" id="ARBA00023136"/>
    </source>
</evidence>
<evidence type="ECO:0000256" key="4">
    <source>
        <dbReference type="ARBA" id="ARBA00020268"/>
    </source>
</evidence>
<name>A0A949TMN8_9CLOT</name>
<dbReference type="Pfam" id="PF01554">
    <property type="entry name" value="MatE"/>
    <property type="match status" value="2"/>
</dbReference>
<comment type="subcellular location">
    <subcellularLocation>
        <location evidence="2">Cell membrane</location>
        <topology evidence="2">Multi-pass membrane protein</topology>
    </subcellularLocation>
</comment>
<evidence type="ECO:0000256" key="5">
    <source>
        <dbReference type="ARBA" id="ARBA00022448"/>
    </source>
</evidence>
<dbReference type="PIRSF" id="PIRSF006603">
    <property type="entry name" value="DinF"/>
    <property type="match status" value="1"/>
</dbReference>
<feature type="transmembrane region" description="Helical" evidence="13">
    <location>
        <begin position="354"/>
        <end position="375"/>
    </location>
</feature>
<evidence type="ECO:0000256" key="13">
    <source>
        <dbReference type="SAM" id="Phobius"/>
    </source>
</evidence>
<comment type="caution">
    <text evidence="14">The sequence shown here is derived from an EMBL/GenBank/DDBJ whole genome shotgun (WGS) entry which is preliminary data.</text>
</comment>
<feature type="transmembrane region" description="Helical" evidence="13">
    <location>
        <begin position="95"/>
        <end position="120"/>
    </location>
</feature>
<dbReference type="AlphaFoldDB" id="A0A949TMN8"/>
<dbReference type="Proteomes" id="UP000694308">
    <property type="component" value="Unassembled WGS sequence"/>
</dbReference>
<evidence type="ECO:0000256" key="12">
    <source>
        <dbReference type="ARBA" id="ARBA00031636"/>
    </source>
</evidence>
<dbReference type="GO" id="GO:0015297">
    <property type="term" value="F:antiporter activity"/>
    <property type="evidence" value="ECO:0007669"/>
    <property type="project" value="InterPro"/>
</dbReference>
<dbReference type="NCBIfam" id="TIGR00797">
    <property type="entry name" value="matE"/>
    <property type="match status" value="1"/>
</dbReference>
<evidence type="ECO:0000313" key="14">
    <source>
        <dbReference type="EMBL" id="MBV7272097.1"/>
    </source>
</evidence>
<evidence type="ECO:0000256" key="7">
    <source>
        <dbReference type="ARBA" id="ARBA00022475"/>
    </source>
</evidence>